<evidence type="ECO:0000313" key="2">
    <source>
        <dbReference type="Proteomes" id="UP000824782"/>
    </source>
</evidence>
<dbReference type="Proteomes" id="UP000824782">
    <property type="component" value="Unassembled WGS sequence"/>
</dbReference>
<comment type="caution">
    <text evidence="1">The sequence shown here is derived from an EMBL/GenBank/DDBJ whole genome shotgun (WGS) entry which is preliminary data.</text>
</comment>
<accession>A0AAV6YQU9</accession>
<sequence length="73" mass="8892">MCKEPKDWWKKELESSENKETNRGYWKAEGTRVYWKVYRDKRLVEDLEVTGCRVQKSEMILEDEEGQEIGEKY</sequence>
<gene>
    <name evidence="1" type="ORF">GDO81_024883</name>
</gene>
<dbReference type="EMBL" id="WNYA01032339">
    <property type="protein sequence ID" value="KAG8537225.1"/>
    <property type="molecule type" value="Genomic_DNA"/>
</dbReference>
<name>A0AAV6YQU9_ENGPU</name>
<evidence type="ECO:0000313" key="1">
    <source>
        <dbReference type="EMBL" id="KAG8537225.1"/>
    </source>
</evidence>
<dbReference type="AlphaFoldDB" id="A0AAV6YQU9"/>
<reference evidence="1" key="1">
    <citation type="thesis" date="2020" institute="ProQuest LLC" country="789 East Eisenhower Parkway, Ann Arbor, MI, USA">
        <title>Comparative Genomics and Chromosome Evolution.</title>
        <authorList>
            <person name="Mudd A.B."/>
        </authorList>
    </citation>
    <scope>NUCLEOTIDE SEQUENCE</scope>
    <source>
        <strain evidence="1">237g6f4</strain>
        <tissue evidence="1">Blood</tissue>
    </source>
</reference>
<organism evidence="1 2">
    <name type="scientific">Engystomops pustulosus</name>
    <name type="common">Tungara frog</name>
    <name type="synonym">Physalaemus pustulosus</name>
    <dbReference type="NCBI Taxonomy" id="76066"/>
    <lineage>
        <taxon>Eukaryota</taxon>
        <taxon>Metazoa</taxon>
        <taxon>Chordata</taxon>
        <taxon>Craniata</taxon>
        <taxon>Vertebrata</taxon>
        <taxon>Euteleostomi</taxon>
        <taxon>Amphibia</taxon>
        <taxon>Batrachia</taxon>
        <taxon>Anura</taxon>
        <taxon>Neobatrachia</taxon>
        <taxon>Hyloidea</taxon>
        <taxon>Leptodactylidae</taxon>
        <taxon>Leiuperinae</taxon>
        <taxon>Engystomops</taxon>
    </lineage>
</organism>
<protein>
    <submittedName>
        <fullName evidence="1">Uncharacterized protein</fullName>
    </submittedName>
</protein>
<proteinExistence type="predicted"/>
<keyword evidence="2" id="KW-1185">Reference proteome</keyword>